<dbReference type="OrthoDB" id="3251181at2759"/>
<keyword evidence="3" id="KW-1185">Reference proteome</keyword>
<reference evidence="2" key="1">
    <citation type="submission" date="2021-03" db="EMBL/GenBank/DDBJ databases">
        <title>Draft genome sequence of rust myrtle Austropuccinia psidii MF-1, a brazilian biotype.</title>
        <authorList>
            <person name="Quecine M.C."/>
            <person name="Pachon D.M.R."/>
            <person name="Bonatelli M.L."/>
            <person name="Correr F.H."/>
            <person name="Franceschini L.M."/>
            <person name="Leite T.F."/>
            <person name="Margarido G.R.A."/>
            <person name="Almeida C.A."/>
            <person name="Ferrarezi J.A."/>
            <person name="Labate C.A."/>
        </authorList>
    </citation>
    <scope>NUCLEOTIDE SEQUENCE</scope>
    <source>
        <strain evidence="2">MF-1</strain>
    </source>
</reference>
<dbReference type="Pfam" id="PF22936">
    <property type="entry name" value="Pol_BBD"/>
    <property type="match status" value="1"/>
</dbReference>
<name>A0A9Q3GNU1_9BASI</name>
<proteinExistence type="predicted"/>
<evidence type="ECO:0000313" key="3">
    <source>
        <dbReference type="Proteomes" id="UP000765509"/>
    </source>
</evidence>
<evidence type="ECO:0000313" key="2">
    <source>
        <dbReference type="EMBL" id="MBW0473607.1"/>
    </source>
</evidence>
<dbReference type="AlphaFoldDB" id="A0A9Q3GNU1"/>
<dbReference type="InterPro" id="IPR054722">
    <property type="entry name" value="PolX-like_BBD"/>
</dbReference>
<gene>
    <name evidence="2" type="ORF">O181_013322</name>
</gene>
<protein>
    <recommendedName>
        <fullName evidence="1">Retrovirus-related Pol polyprotein from transposon TNT 1-94-like beta-barrel domain-containing protein</fullName>
    </recommendedName>
</protein>
<accession>A0A9Q3GNU1</accession>
<sequence length="149" mass="16406">MLHRESSLTTSLSNKRRRPLPIQNASVYIFTAQALITGQESCSSAQDLIIDCGTIHHIFNNKNLFCSLSEINCMKVSTGKLSSTLSAIGLGMVKSICNNKPLIFANSLFVPELNCNLVSLLKLFDEKLVIRQCKSHFTLESKGSVIMKG</sequence>
<comment type="caution">
    <text evidence="2">The sequence shown here is derived from an EMBL/GenBank/DDBJ whole genome shotgun (WGS) entry which is preliminary data.</text>
</comment>
<feature type="domain" description="Retrovirus-related Pol polyprotein from transposon TNT 1-94-like beta-barrel" evidence="1">
    <location>
        <begin position="49"/>
        <end position="125"/>
    </location>
</feature>
<evidence type="ECO:0000259" key="1">
    <source>
        <dbReference type="Pfam" id="PF22936"/>
    </source>
</evidence>
<dbReference type="Proteomes" id="UP000765509">
    <property type="component" value="Unassembled WGS sequence"/>
</dbReference>
<organism evidence="2 3">
    <name type="scientific">Austropuccinia psidii MF-1</name>
    <dbReference type="NCBI Taxonomy" id="1389203"/>
    <lineage>
        <taxon>Eukaryota</taxon>
        <taxon>Fungi</taxon>
        <taxon>Dikarya</taxon>
        <taxon>Basidiomycota</taxon>
        <taxon>Pucciniomycotina</taxon>
        <taxon>Pucciniomycetes</taxon>
        <taxon>Pucciniales</taxon>
        <taxon>Sphaerophragmiaceae</taxon>
        <taxon>Austropuccinia</taxon>
    </lineage>
</organism>
<dbReference type="EMBL" id="AVOT02003461">
    <property type="protein sequence ID" value="MBW0473607.1"/>
    <property type="molecule type" value="Genomic_DNA"/>
</dbReference>